<protein>
    <submittedName>
        <fullName evidence="1">Uncharacterized protein</fullName>
    </submittedName>
</protein>
<dbReference type="AlphaFoldDB" id="X1BDE4"/>
<proteinExistence type="predicted"/>
<dbReference type="InterPro" id="IPR029062">
    <property type="entry name" value="Class_I_gatase-like"/>
</dbReference>
<evidence type="ECO:0000313" key="1">
    <source>
        <dbReference type="EMBL" id="GAG79262.1"/>
    </source>
</evidence>
<name>X1BDE4_9ZZZZ</name>
<reference evidence="1" key="1">
    <citation type="journal article" date="2014" name="Front. Microbiol.">
        <title>High frequency of phylogenetically diverse reductive dehalogenase-homologous genes in deep subseafloor sedimentary metagenomes.</title>
        <authorList>
            <person name="Kawai M."/>
            <person name="Futagami T."/>
            <person name="Toyoda A."/>
            <person name="Takaki Y."/>
            <person name="Nishi S."/>
            <person name="Hori S."/>
            <person name="Arai W."/>
            <person name="Tsubouchi T."/>
            <person name="Morono Y."/>
            <person name="Uchiyama I."/>
            <person name="Ito T."/>
            <person name="Fujiyama A."/>
            <person name="Inagaki F."/>
            <person name="Takami H."/>
        </authorList>
    </citation>
    <scope>NUCLEOTIDE SEQUENCE</scope>
    <source>
        <strain evidence="1">Expedition CK06-06</strain>
    </source>
</reference>
<organism evidence="1">
    <name type="scientific">marine sediment metagenome</name>
    <dbReference type="NCBI Taxonomy" id="412755"/>
    <lineage>
        <taxon>unclassified sequences</taxon>
        <taxon>metagenomes</taxon>
        <taxon>ecological metagenomes</taxon>
    </lineage>
</organism>
<dbReference type="EMBL" id="BART01012296">
    <property type="protein sequence ID" value="GAG79262.1"/>
    <property type="molecule type" value="Genomic_DNA"/>
</dbReference>
<dbReference type="SUPFAM" id="SSF52317">
    <property type="entry name" value="Class I glutamine amidotransferase-like"/>
    <property type="match status" value="1"/>
</dbReference>
<sequence length="276" mass="31201">WKDLYSEVKKRKMEALNKKGVVEAVEKHGKILAVSGRYEKPEKIIPHMYASEKKVIKPKDVMKIDLNHYDVVLIGCPGNEIPNVAHTRIYKYVAENGGWLITTDWAIRSIVEIIFPGFIKWNGARTGDTVVPCQILEPNHPFLEGLEIELQTAKWGGKKKSEESFRWWLEAKSFPITILNYTAVKILISSLVLQKKWGEAPVLVYFDYGKAGGRVIHLISHTHLQKGKAKGKFASAMILTNILDEKVSHKVGLKKGTPAGAQYQDFAQTYQTLSQM</sequence>
<comment type="caution">
    <text evidence="1">The sequence shown here is derived from an EMBL/GenBank/DDBJ whole genome shotgun (WGS) entry which is preliminary data.</text>
</comment>
<gene>
    <name evidence="1" type="ORF">S01H4_25744</name>
</gene>
<feature type="non-terminal residue" evidence="1">
    <location>
        <position position="276"/>
    </location>
</feature>
<feature type="non-terminal residue" evidence="1">
    <location>
        <position position="1"/>
    </location>
</feature>
<accession>X1BDE4</accession>